<dbReference type="eggNOG" id="COG0020">
    <property type="taxonomic scope" value="Bacteria"/>
</dbReference>
<feature type="active site" evidence="2">
    <location>
        <position position="24"/>
    </location>
</feature>
<dbReference type="PROSITE" id="PS01066">
    <property type="entry name" value="UPP_SYNTHASE"/>
    <property type="match status" value="1"/>
</dbReference>
<gene>
    <name evidence="3" type="primary">uppS</name>
    <name evidence="3" type="ORF">BN1048_00531</name>
</gene>
<comment type="subunit">
    <text evidence="2">Homodimer.</text>
</comment>
<feature type="active site" description="Proton acceptor" evidence="2">
    <location>
        <position position="72"/>
    </location>
</feature>
<dbReference type="PANTHER" id="PTHR10291:SF0">
    <property type="entry name" value="DEHYDRODOLICHYL DIPHOSPHATE SYNTHASE 2"/>
    <property type="match status" value="1"/>
</dbReference>
<organism evidence="3 4">
    <name type="scientific">Jeotgalicoccus saudimassiliensis</name>
    <dbReference type="NCBI Taxonomy" id="1461582"/>
    <lineage>
        <taxon>Bacteria</taxon>
        <taxon>Bacillati</taxon>
        <taxon>Bacillota</taxon>
        <taxon>Bacilli</taxon>
        <taxon>Bacillales</taxon>
        <taxon>Staphylococcaceae</taxon>
        <taxon>Jeotgalicoccus</taxon>
    </lineage>
</organism>
<dbReference type="OrthoDB" id="4191603at2"/>
<comment type="cofactor">
    <cofactor evidence="2">
        <name>Mg(2+)</name>
        <dbReference type="ChEBI" id="CHEBI:18420"/>
    </cofactor>
    <text evidence="2">Binds 2 magnesium ions per subunit.</text>
</comment>
<dbReference type="FunFam" id="3.40.1180.10:FF:000001">
    <property type="entry name" value="(2E,6E)-farnesyl-diphosphate-specific ditrans,polycis-undecaprenyl-diphosphate synthase"/>
    <property type="match status" value="1"/>
</dbReference>
<dbReference type="GO" id="GO:0030145">
    <property type="term" value="F:manganese ion binding"/>
    <property type="evidence" value="ECO:0007669"/>
    <property type="project" value="TreeGrafter"/>
</dbReference>
<keyword evidence="4" id="KW-1185">Reference proteome</keyword>
<sequence>MFKATKDKSLTERPLPEHIAIIMDGNGRYAKLRSMPRIKGHYEGMQNVKRIVRHAVDIKLKYLTLYAFSTENWSRPKSEVNYLLKLPTDFLGSFLPELIEKNVIVKTIGDFSALPKHTRKAVQTAMDKTADNTGLTLVFALNYGGRDELIGAVKEMIADVQAGTLDRNSLNSSTFDDYLMTKDMPDPEMIIRTSGEYRLSNFLLWQASYSELFFSHTLWPEFSTEELDELISQYQKRERRFGGLNEEDEPDED</sequence>
<feature type="binding site" evidence="2">
    <location>
        <begin position="25"/>
        <end position="28"/>
    </location>
    <ligand>
        <name>substrate</name>
    </ligand>
</feature>
<dbReference type="HAMAP" id="MF_01139">
    <property type="entry name" value="ISPT"/>
    <property type="match status" value="1"/>
</dbReference>
<dbReference type="EC" id="2.5.1.-" evidence="2"/>
<dbReference type="GO" id="GO:0008834">
    <property type="term" value="F:ditrans,polycis-undecaprenyl-diphosphate synthase [(2E,6E)-farnesyl-diphosphate specific] activity"/>
    <property type="evidence" value="ECO:0007669"/>
    <property type="project" value="TreeGrafter"/>
</dbReference>
<keyword evidence="2" id="KW-0479">Metal-binding</keyword>
<dbReference type="PANTHER" id="PTHR10291">
    <property type="entry name" value="DEHYDRODOLICHYL DIPHOSPHATE SYNTHASE FAMILY MEMBER"/>
    <property type="match status" value="1"/>
</dbReference>
<name>A0A078LZZ6_9STAP</name>
<dbReference type="NCBIfam" id="TIGR00055">
    <property type="entry name" value="uppS"/>
    <property type="match status" value="1"/>
</dbReference>
<dbReference type="STRING" id="1461582.BN1048_00531"/>
<keyword evidence="2" id="KW-0460">Magnesium</keyword>
<feature type="binding site" evidence="2">
    <location>
        <position position="24"/>
    </location>
    <ligand>
        <name>Mg(2+)</name>
        <dbReference type="ChEBI" id="CHEBI:18420"/>
    </ligand>
</feature>
<dbReference type="Pfam" id="PF01255">
    <property type="entry name" value="Prenyltransf"/>
    <property type="match status" value="1"/>
</dbReference>
<feature type="binding site" evidence="2">
    <location>
        <position position="41"/>
    </location>
    <ligand>
        <name>substrate</name>
    </ligand>
</feature>
<dbReference type="RefSeq" id="WP_141638972.1">
    <property type="nucleotide sequence ID" value="NZ_CCSE01000001.1"/>
</dbReference>
<dbReference type="Proteomes" id="UP000044136">
    <property type="component" value="Unassembled WGS sequence"/>
</dbReference>
<dbReference type="NCBIfam" id="NF011405">
    <property type="entry name" value="PRK14830.1"/>
    <property type="match status" value="1"/>
</dbReference>
<dbReference type="InterPro" id="IPR001441">
    <property type="entry name" value="UPP_synth-like"/>
</dbReference>
<dbReference type="InterPro" id="IPR018520">
    <property type="entry name" value="UPP_synth-like_CS"/>
</dbReference>
<proteinExistence type="inferred from homology"/>
<feature type="binding site" evidence="2">
    <location>
        <position position="211"/>
    </location>
    <ligand>
        <name>Mg(2+)</name>
        <dbReference type="ChEBI" id="CHEBI:18420"/>
    </ligand>
</feature>
<dbReference type="GO" id="GO:0000287">
    <property type="term" value="F:magnesium ion binding"/>
    <property type="evidence" value="ECO:0007669"/>
    <property type="project" value="UniProtKB-UniRule"/>
</dbReference>
<feature type="binding site" evidence="2">
    <location>
        <position position="37"/>
    </location>
    <ligand>
        <name>substrate</name>
    </ligand>
</feature>
<dbReference type="CDD" id="cd00475">
    <property type="entry name" value="Cis_IPPS"/>
    <property type="match status" value="1"/>
</dbReference>
<dbReference type="EMBL" id="CCSE01000001">
    <property type="protein sequence ID" value="CDZ99555.1"/>
    <property type="molecule type" value="Genomic_DNA"/>
</dbReference>
<dbReference type="InterPro" id="IPR036424">
    <property type="entry name" value="UPP_synth-like_sf"/>
</dbReference>
<feature type="binding site" evidence="2">
    <location>
        <position position="73"/>
    </location>
    <ligand>
        <name>substrate</name>
    </ligand>
</feature>
<feature type="binding site" evidence="2">
    <location>
        <begin position="198"/>
        <end position="200"/>
    </location>
    <ligand>
        <name>substrate</name>
    </ligand>
</feature>
<dbReference type="GO" id="GO:0016094">
    <property type="term" value="P:polyprenol biosynthetic process"/>
    <property type="evidence" value="ECO:0007669"/>
    <property type="project" value="TreeGrafter"/>
</dbReference>
<dbReference type="Gene3D" id="3.40.1180.10">
    <property type="entry name" value="Decaprenyl diphosphate synthase-like"/>
    <property type="match status" value="1"/>
</dbReference>
<comment type="similarity">
    <text evidence="2">Belongs to the UPP synthase family.</text>
</comment>
<reference evidence="3 4" key="1">
    <citation type="submission" date="2014-07" db="EMBL/GenBank/DDBJ databases">
        <authorList>
            <person name="Urmite Genomes Urmite Genomes"/>
        </authorList>
    </citation>
    <scope>NUCLEOTIDE SEQUENCE [LARGE SCALE GENOMIC DNA]</scope>
    <source>
        <strain evidence="3 4">13MG44_air</strain>
    </source>
</reference>
<comment type="caution">
    <text evidence="2">Lacks conserved residue(s) required for the propagation of feature annotation.</text>
</comment>
<dbReference type="AlphaFoldDB" id="A0A078LZZ6"/>
<dbReference type="HOGENOM" id="CLU_038505_1_1_9"/>
<feature type="binding site" evidence="2">
    <location>
        <position position="192"/>
    </location>
    <ligand>
        <name>substrate</name>
    </ligand>
</feature>
<feature type="binding site" evidence="2">
    <location>
        <position position="75"/>
    </location>
    <ligand>
        <name>substrate</name>
    </ligand>
</feature>
<keyword evidence="1 2" id="KW-0808">Transferase</keyword>
<feature type="binding site" evidence="2">
    <location>
        <begin position="69"/>
        <end position="71"/>
    </location>
    <ligand>
        <name>substrate</name>
    </ligand>
</feature>
<evidence type="ECO:0000313" key="3">
    <source>
        <dbReference type="EMBL" id="CDZ99555.1"/>
    </source>
</evidence>
<dbReference type="SUPFAM" id="SSF64005">
    <property type="entry name" value="Undecaprenyl diphosphate synthase"/>
    <property type="match status" value="1"/>
</dbReference>
<evidence type="ECO:0000256" key="1">
    <source>
        <dbReference type="ARBA" id="ARBA00022679"/>
    </source>
</evidence>
<comment type="function">
    <text evidence="2">Catalyzes the condensation of isopentenyl diphosphate (IPP) with allylic pyrophosphates generating different type of terpenoids.</text>
</comment>
<protein>
    <recommendedName>
        <fullName evidence="2">Isoprenyl transferase</fullName>
        <ecNumber evidence="2">2.5.1.-</ecNumber>
    </recommendedName>
</protein>
<evidence type="ECO:0000256" key="2">
    <source>
        <dbReference type="HAMAP-Rule" id="MF_01139"/>
    </source>
</evidence>
<dbReference type="GO" id="GO:0005829">
    <property type="term" value="C:cytosol"/>
    <property type="evidence" value="ECO:0007669"/>
    <property type="project" value="TreeGrafter"/>
</dbReference>
<accession>A0A078LZZ6</accession>
<evidence type="ECO:0000313" key="4">
    <source>
        <dbReference type="Proteomes" id="UP000044136"/>
    </source>
</evidence>